<dbReference type="Proteomes" id="UP001399917">
    <property type="component" value="Unassembled WGS sequence"/>
</dbReference>
<name>A0ABP7K4B9_9RHOB</name>
<evidence type="ECO:0000313" key="1">
    <source>
        <dbReference type="EMBL" id="GAA3863300.1"/>
    </source>
</evidence>
<evidence type="ECO:0000313" key="2">
    <source>
        <dbReference type="Proteomes" id="UP001399917"/>
    </source>
</evidence>
<reference evidence="2" key="1">
    <citation type="journal article" date="2019" name="Int. J. Syst. Evol. Microbiol.">
        <title>The Global Catalogue of Microorganisms (GCM) 10K type strain sequencing project: providing services to taxonomists for standard genome sequencing and annotation.</title>
        <authorList>
            <consortium name="The Broad Institute Genomics Platform"/>
            <consortium name="The Broad Institute Genome Sequencing Center for Infectious Disease"/>
            <person name="Wu L."/>
            <person name="Ma J."/>
        </authorList>
    </citation>
    <scope>NUCLEOTIDE SEQUENCE [LARGE SCALE GENOMIC DNA]</scope>
    <source>
        <strain evidence="2">JCM 17190</strain>
    </source>
</reference>
<sequence length="95" mass="9881">MSKFVLIFRGGAPSSQEEGEKMMVDWTAWLGGMGDAVLDAGEAVGTSQFIGAKSDPVSGYMKIDAADMDAAMAHAQKCPILTLGGSIEIAPALEM</sequence>
<dbReference type="RefSeq" id="WP_344845058.1">
    <property type="nucleotide sequence ID" value="NZ_BAABDF010000006.1"/>
</dbReference>
<organism evidence="1 2">
    <name type="scientific">Celeribacter arenosi</name>
    <dbReference type="NCBI Taxonomy" id="792649"/>
    <lineage>
        <taxon>Bacteria</taxon>
        <taxon>Pseudomonadati</taxon>
        <taxon>Pseudomonadota</taxon>
        <taxon>Alphaproteobacteria</taxon>
        <taxon>Rhodobacterales</taxon>
        <taxon>Roseobacteraceae</taxon>
        <taxon>Celeribacter</taxon>
    </lineage>
</organism>
<evidence type="ECO:0008006" key="3">
    <source>
        <dbReference type="Google" id="ProtNLM"/>
    </source>
</evidence>
<proteinExistence type="predicted"/>
<dbReference type="InterPro" id="IPR011008">
    <property type="entry name" value="Dimeric_a/b-barrel"/>
</dbReference>
<dbReference type="SUPFAM" id="SSF54909">
    <property type="entry name" value="Dimeric alpha+beta barrel"/>
    <property type="match status" value="1"/>
</dbReference>
<dbReference type="EMBL" id="BAABDF010000006">
    <property type="protein sequence ID" value="GAA3863300.1"/>
    <property type="molecule type" value="Genomic_DNA"/>
</dbReference>
<protein>
    <recommendedName>
        <fullName evidence="3">YCII-related domain-containing protein</fullName>
    </recommendedName>
</protein>
<gene>
    <name evidence="1" type="ORF">GCM10022404_12220</name>
</gene>
<accession>A0ABP7K4B9</accession>
<comment type="caution">
    <text evidence="1">The sequence shown here is derived from an EMBL/GenBank/DDBJ whole genome shotgun (WGS) entry which is preliminary data.</text>
</comment>
<keyword evidence="2" id="KW-1185">Reference proteome</keyword>
<dbReference type="Gene3D" id="3.30.70.1060">
    <property type="entry name" value="Dimeric alpha+beta barrel"/>
    <property type="match status" value="1"/>
</dbReference>